<dbReference type="GO" id="GO:0022857">
    <property type="term" value="F:transmembrane transporter activity"/>
    <property type="evidence" value="ECO:0007669"/>
    <property type="project" value="InterPro"/>
</dbReference>
<dbReference type="GO" id="GO:0016020">
    <property type="term" value="C:membrane"/>
    <property type="evidence" value="ECO:0007669"/>
    <property type="project" value="UniProtKB-SubCell"/>
</dbReference>
<proteinExistence type="inferred from homology"/>
<evidence type="ECO:0000256" key="2">
    <source>
        <dbReference type="ARBA" id="ARBA00005982"/>
    </source>
</evidence>
<evidence type="ECO:0000256" key="7">
    <source>
        <dbReference type="SAM" id="MobiDB-lite"/>
    </source>
</evidence>
<evidence type="ECO:0000256" key="6">
    <source>
        <dbReference type="ARBA" id="ARBA00023136"/>
    </source>
</evidence>
<evidence type="ECO:0000256" key="5">
    <source>
        <dbReference type="ARBA" id="ARBA00022989"/>
    </source>
</evidence>
<keyword evidence="6 8" id="KW-0472">Membrane</keyword>
<feature type="transmembrane region" description="Helical" evidence="8">
    <location>
        <begin position="86"/>
        <end position="110"/>
    </location>
</feature>
<organism evidence="9 10">
    <name type="scientific">Rhynocoris fuscipes</name>
    <dbReference type="NCBI Taxonomy" id="488301"/>
    <lineage>
        <taxon>Eukaryota</taxon>
        <taxon>Metazoa</taxon>
        <taxon>Ecdysozoa</taxon>
        <taxon>Arthropoda</taxon>
        <taxon>Hexapoda</taxon>
        <taxon>Insecta</taxon>
        <taxon>Pterygota</taxon>
        <taxon>Neoptera</taxon>
        <taxon>Paraneoptera</taxon>
        <taxon>Hemiptera</taxon>
        <taxon>Heteroptera</taxon>
        <taxon>Panheteroptera</taxon>
        <taxon>Cimicomorpha</taxon>
        <taxon>Reduviidae</taxon>
        <taxon>Harpactorinae</taxon>
        <taxon>Harpactorini</taxon>
        <taxon>Rhynocoris</taxon>
    </lineage>
</organism>
<keyword evidence="4" id="KW-0813">Transport</keyword>
<evidence type="ECO:0000256" key="1">
    <source>
        <dbReference type="ARBA" id="ARBA00004141"/>
    </source>
</evidence>
<comment type="similarity">
    <text evidence="2">Belongs to the major facilitator superfamily. Proton-dependent oligopeptide transporter (POT/PTR) (TC 2.A.17) family.</text>
</comment>
<evidence type="ECO:0000256" key="8">
    <source>
        <dbReference type="SAM" id="Phobius"/>
    </source>
</evidence>
<keyword evidence="5 8" id="KW-1133">Transmembrane helix</keyword>
<feature type="transmembrane region" description="Helical" evidence="8">
    <location>
        <begin position="23"/>
        <end position="48"/>
    </location>
</feature>
<feature type="compositionally biased region" description="Polar residues" evidence="7">
    <location>
        <begin position="316"/>
        <end position="339"/>
    </location>
</feature>
<keyword evidence="4" id="KW-0571">Peptide transport</keyword>
<feature type="transmembrane region" description="Helical" evidence="8">
    <location>
        <begin position="732"/>
        <end position="752"/>
    </location>
</feature>
<reference evidence="9 10" key="1">
    <citation type="submission" date="2022-12" db="EMBL/GenBank/DDBJ databases">
        <title>Chromosome-level genome assembly of true bugs.</title>
        <authorList>
            <person name="Ma L."/>
            <person name="Li H."/>
        </authorList>
    </citation>
    <scope>NUCLEOTIDE SEQUENCE [LARGE SCALE GENOMIC DNA]</scope>
    <source>
        <strain evidence="9">Lab_2022b</strain>
    </source>
</reference>
<keyword evidence="10" id="KW-1185">Reference proteome</keyword>
<feature type="transmembrane region" description="Helical" evidence="8">
    <location>
        <begin position="150"/>
        <end position="174"/>
    </location>
</feature>
<dbReference type="Gene3D" id="1.20.1250.20">
    <property type="entry name" value="MFS general substrate transporter like domains"/>
    <property type="match status" value="2"/>
</dbReference>
<name>A0AAW1CKN8_9HEMI</name>
<dbReference type="EMBL" id="JAPXFL010000011">
    <property type="protein sequence ID" value="KAK9499513.1"/>
    <property type="molecule type" value="Genomic_DNA"/>
</dbReference>
<dbReference type="InterPro" id="IPR000109">
    <property type="entry name" value="POT_fam"/>
</dbReference>
<dbReference type="AlphaFoldDB" id="A0AAW1CKN8"/>
<protein>
    <submittedName>
        <fullName evidence="9">Uncharacterized protein</fullName>
    </submittedName>
</protein>
<feature type="transmembrane region" description="Helical" evidence="8">
    <location>
        <begin position="434"/>
        <end position="455"/>
    </location>
</feature>
<dbReference type="InterPro" id="IPR036259">
    <property type="entry name" value="MFS_trans_sf"/>
</dbReference>
<feature type="region of interest" description="Disordered" evidence="7">
    <location>
        <begin position="316"/>
        <end position="357"/>
    </location>
</feature>
<feature type="transmembrane region" description="Helical" evidence="8">
    <location>
        <begin position="758"/>
        <end position="778"/>
    </location>
</feature>
<feature type="transmembrane region" description="Helical" evidence="8">
    <location>
        <begin position="467"/>
        <end position="488"/>
    </location>
</feature>
<evidence type="ECO:0000256" key="4">
    <source>
        <dbReference type="ARBA" id="ARBA00022856"/>
    </source>
</evidence>
<comment type="caution">
    <text evidence="9">The sequence shown here is derived from an EMBL/GenBank/DDBJ whole genome shotgun (WGS) entry which is preliminary data.</text>
</comment>
<feature type="transmembrane region" description="Helical" evidence="8">
    <location>
        <begin position="186"/>
        <end position="206"/>
    </location>
</feature>
<keyword evidence="3 8" id="KW-0812">Transmembrane</keyword>
<dbReference type="PANTHER" id="PTHR11654">
    <property type="entry name" value="OLIGOPEPTIDE TRANSPORTER-RELATED"/>
    <property type="match status" value="1"/>
</dbReference>
<feature type="transmembrane region" description="Helical" evidence="8">
    <location>
        <begin position="60"/>
        <end position="80"/>
    </location>
</feature>
<feature type="transmembrane region" description="Helical" evidence="8">
    <location>
        <begin position="692"/>
        <end position="711"/>
    </location>
</feature>
<evidence type="ECO:0000313" key="10">
    <source>
        <dbReference type="Proteomes" id="UP001461498"/>
    </source>
</evidence>
<sequence>MDDDYTEAGRPSLSTRRLPSALIFFYIKSFTDHFVLVSLRTIYFLYLLRYLEYEERIARLIMHTNFTLGYFCAFTGAFVAAKIGSYITVIAATVATLLAFSCIFGISFSYEHARVLSVLPFSTYFALRGIPRIALSALAKCLIKDIHMEINYSTTLVVSTTIASITASILSPVFKEISCLGSDKCYQLLFGVDFIILFIGTVEFLAGANYYRTNLPVENDPAQLSLKFLSFVMEKVKQKLRHSDSDSDEEDFIAVSKSRKSNANKITNTQVTIDRNTDTDSSTIRVSITSTSINRNTDTDTSVNRRTVMPTNIYTRTDTSKNRSTNTDAGMNRSTNTDAGMNRSTNTNTSMNRSTNTDSIIKKNAFTDADVDSDNDEDSEEKIRTSMKNFLDVFPLLIPVPMFWALYDQQVTLFLLQAEVMYHKIFNFYIYPEWILVMQPILSILLQYFHIIVLTRVMDNFKNLRSLVNRVFLGLLLGAISFAIATFLEAQIERSRLDSPTQGILNLFNGSNCTIQLGVYTDVDEVQKTIAPRNYVKLYENRSSLHIIEIEIEAYCANENFTKSFSSNISTRKTLTHMVIMSPGAIDLVGPYEDIKSKHPILAYVRLLYSINNTKTLRLVGPETREIKLNQEGHYYPDFLIKEGLYNITIDEKMLKENVKFGLGGIYSILIQEDDHLEAKVHTLTKANNISIFWLLPQMILLTLSEILISYNGIRYLIFRTSSEMKIIVEAFWFLSVAAGNFIIVLDLIINLCSFRKIYIFLQYTAFMILNSILHLFISTPY</sequence>
<dbReference type="Proteomes" id="UP001461498">
    <property type="component" value="Unassembled WGS sequence"/>
</dbReference>
<gene>
    <name evidence="9" type="ORF">O3M35_002539</name>
</gene>
<dbReference type="GO" id="GO:0015833">
    <property type="term" value="P:peptide transport"/>
    <property type="evidence" value="ECO:0007669"/>
    <property type="project" value="UniProtKB-KW"/>
</dbReference>
<keyword evidence="4" id="KW-0653">Protein transport</keyword>
<evidence type="ECO:0000256" key="3">
    <source>
        <dbReference type="ARBA" id="ARBA00022692"/>
    </source>
</evidence>
<evidence type="ECO:0000313" key="9">
    <source>
        <dbReference type="EMBL" id="KAK9499513.1"/>
    </source>
</evidence>
<comment type="subcellular location">
    <subcellularLocation>
        <location evidence="1">Membrane</location>
        <topology evidence="1">Multi-pass membrane protein</topology>
    </subcellularLocation>
</comment>
<feature type="transmembrane region" description="Helical" evidence="8">
    <location>
        <begin position="390"/>
        <end position="407"/>
    </location>
</feature>
<dbReference type="Pfam" id="PF00854">
    <property type="entry name" value="PTR2"/>
    <property type="match status" value="1"/>
</dbReference>
<accession>A0AAW1CKN8</accession>
<feature type="compositionally biased region" description="Low complexity" evidence="7">
    <location>
        <begin position="341"/>
        <end position="357"/>
    </location>
</feature>